<evidence type="ECO:0000313" key="3">
    <source>
        <dbReference type="Proteomes" id="UP000722050"/>
    </source>
</evidence>
<dbReference type="Proteomes" id="UP000722050">
    <property type="component" value="Unassembled WGS sequence"/>
</dbReference>
<reference evidence="2" key="1">
    <citation type="submission" date="2020-04" db="EMBL/GenBank/DDBJ databases">
        <title>Deep metagenomics examines the oral microbiome during advanced dental caries in children, revealing novel taxa and co-occurrences with host molecules.</title>
        <authorList>
            <person name="Baker J.L."/>
            <person name="Morton J.T."/>
            <person name="Dinis M."/>
            <person name="Alvarez R."/>
            <person name="Tran N.C."/>
            <person name="Knight R."/>
            <person name="Edlund A."/>
        </authorList>
    </citation>
    <scope>NUCLEOTIDE SEQUENCE</scope>
    <source>
        <strain evidence="2">JCVI_24_bin.8</strain>
    </source>
</reference>
<dbReference type="NCBIfam" id="NF011660">
    <property type="entry name" value="PRK15080.1"/>
    <property type="match status" value="1"/>
</dbReference>
<dbReference type="CDD" id="cd24047">
    <property type="entry name" value="ASKHA_NBD_EutJ"/>
    <property type="match status" value="1"/>
</dbReference>
<dbReference type="InterPro" id="IPR013366">
    <property type="entry name" value="EutJ"/>
</dbReference>
<dbReference type="InterPro" id="IPR050696">
    <property type="entry name" value="FtsA/MreB"/>
</dbReference>
<dbReference type="SMART" id="SM00842">
    <property type="entry name" value="FtsA"/>
    <property type="match status" value="1"/>
</dbReference>
<dbReference type="InterPro" id="IPR003494">
    <property type="entry name" value="SHS2_FtsA"/>
</dbReference>
<comment type="caution">
    <text evidence="2">The sequence shown here is derived from an EMBL/GenBank/DDBJ whole genome shotgun (WGS) entry which is preliminary data.</text>
</comment>
<feature type="domain" description="SHS2" evidence="1">
    <location>
        <begin position="34"/>
        <end position="140"/>
    </location>
</feature>
<evidence type="ECO:0000259" key="1">
    <source>
        <dbReference type="SMART" id="SM00842"/>
    </source>
</evidence>
<dbReference type="PANTHER" id="PTHR32432">
    <property type="entry name" value="CELL DIVISION PROTEIN FTSA-RELATED"/>
    <property type="match status" value="1"/>
</dbReference>
<evidence type="ECO:0000313" key="2">
    <source>
        <dbReference type="EMBL" id="MBF1352283.1"/>
    </source>
</evidence>
<dbReference type="PANTHER" id="PTHR32432:SF3">
    <property type="entry name" value="ETHANOLAMINE UTILIZATION PROTEIN EUTJ"/>
    <property type="match status" value="1"/>
</dbReference>
<organism evidence="2 3">
    <name type="scientific">Mogibacterium diversum</name>
    <dbReference type="NCBI Taxonomy" id="114527"/>
    <lineage>
        <taxon>Bacteria</taxon>
        <taxon>Bacillati</taxon>
        <taxon>Bacillota</taxon>
        <taxon>Clostridia</taxon>
        <taxon>Peptostreptococcales</taxon>
        <taxon>Anaerovoracaceae</taxon>
        <taxon>Mogibacterium</taxon>
    </lineage>
</organism>
<gene>
    <name evidence="2" type="primary">eutJ</name>
    <name evidence="2" type="ORF">HXM71_04070</name>
</gene>
<dbReference type="InterPro" id="IPR005883">
    <property type="entry name" value="PilM"/>
</dbReference>
<dbReference type="GO" id="GO:0051301">
    <property type="term" value="P:cell division"/>
    <property type="evidence" value="ECO:0007669"/>
    <property type="project" value="InterPro"/>
</dbReference>
<accession>A0A930HCX8</accession>
<dbReference type="Gene3D" id="3.30.420.40">
    <property type="match status" value="2"/>
</dbReference>
<dbReference type="Pfam" id="PF11104">
    <property type="entry name" value="PilM_2"/>
    <property type="match status" value="1"/>
</dbReference>
<proteinExistence type="predicted"/>
<dbReference type="AlphaFoldDB" id="A0A930HCX8"/>
<dbReference type="SUPFAM" id="SSF53067">
    <property type="entry name" value="Actin-like ATPase domain"/>
    <property type="match status" value="2"/>
</dbReference>
<dbReference type="EMBL" id="JABZQH010000121">
    <property type="protein sequence ID" value="MBF1352283.1"/>
    <property type="molecule type" value="Genomic_DNA"/>
</dbReference>
<dbReference type="NCBIfam" id="TIGR02529">
    <property type="entry name" value="EutJ"/>
    <property type="match status" value="1"/>
</dbReference>
<name>A0A930HCX8_9FIRM</name>
<dbReference type="InterPro" id="IPR043129">
    <property type="entry name" value="ATPase_NBD"/>
</dbReference>
<protein>
    <submittedName>
        <fullName evidence="2">Ethanolamine utilization protein EutJ</fullName>
    </submittedName>
</protein>
<sequence length="282" mass="30934">MKELNSDFTYCNELIKEFEKVIKKPITKPSSKYYTGVDLGTAFIVVAVFDSEFRPIAGEYQYASVVKDGMVVDYLGAIRIVKEMKERLEKKLQTELRYAAAALPPGTFELDSGAIKHVVEGAGFEVTNLLDEPTAANSVLKIKDGAIVDIGGGTTGIAVVKNGEVVYVADEPTGGTHFSLVVSGAYKISFDDAEVFKRNPEHHKEILPILQPVIEKVASIISNHTRKYDIKEIYLVGGTCCLTGIEAIIEKRTGITTKKPQNPMFVTPLGIALNCKQGEEWE</sequence>